<evidence type="ECO:0000313" key="2">
    <source>
        <dbReference type="Proteomes" id="UP000297792"/>
    </source>
</evidence>
<dbReference type="AlphaFoldDB" id="A0A4Z0HYY8"/>
<evidence type="ECO:0000313" key="1">
    <source>
        <dbReference type="EMBL" id="TGB47745.1"/>
    </source>
</evidence>
<protein>
    <submittedName>
        <fullName evidence="1">Uncharacterized protein</fullName>
    </submittedName>
</protein>
<proteinExistence type="predicted"/>
<organism evidence="1 2">
    <name type="scientific">Mycolicibacterium peregrinum</name>
    <name type="common">Mycobacterium peregrinum</name>
    <dbReference type="NCBI Taxonomy" id="43304"/>
    <lineage>
        <taxon>Bacteria</taxon>
        <taxon>Bacillati</taxon>
        <taxon>Actinomycetota</taxon>
        <taxon>Actinomycetes</taxon>
        <taxon>Mycobacteriales</taxon>
        <taxon>Mycobacteriaceae</taxon>
        <taxon>Mycolicibacterium</taxon>
    </lineage>
</organism>
<gene>
    <name evidence="1" type="ORF">EJD98_02225</name>
</gene>
<name>A0A4Z0HYY8_MYCPR</name>
<reference evidence="1 2" key="1">
    <citation type="submission" date="2018-12" db="EMBL/GenBank/DDBJ databases">
        <title>Draft genome sequences of Mycolicibacterium peregrinum isolated from a pig with lymphadenitis and from soil on the same Japanese pig farm.</title>
        <authorList>
            <person name="Komatsu T."/>
            <person name="Ohya K."/>
            <person name="Sawai K."/>
            <person name="Odoi J.O."/>
            <person name="Otsu K."/>
            <person name="Ota A."/>
            <person name="Ito T."/>
            <person name="Kawai M."/>
            <person name="Maruyama F."/>
        </authorList>
    </citation>
    <scope>NUCLEOTIDE SEQUENCE [LARGE SCALE GENOMIC DNA]</scope>
    <source>
        <strain evidence="1 2">138</strain>
    </source>
</reference>
<accession>A0A4Z0HYY8</accession>
<comment type="caution">
    <text evidence="1">The sequence shown here is derived from an EMBL/GenBank/DDBJ whole genome shotgun (WGS) entry which is preliminary data.</text>
</comment>
<dbReference type="RefSeq" id="WP_105367293.1">
    <property type="nucleotide sequence ID" value="NZ_RWKA01000001.1"/>
</dbReference>
<dbReference type="EMBL" id="RWKA01000001">
    <property type="protein sequence ID" value="TGB47745.1"/>
    <property type="molecule type" value="Genomic_DNA"/>
</dbReference>
<keyword evidence="2" id="KW-1185">Reference proteome</keyword>
<dbReference type="Proteomes" id="UP000297792">
    <property type="component" value="Unassembled WGS sequence"/>
</dbReference>
<sequence>MADPYPALAQAVNAARGGSCGELKPDPKADKLADIVNQSTFTYVNHTAENVPADDPHPTAIAKDLGITGSKVTSLQGAGLAESDAIHGVLLEGFSAIPDCSYTEIGTSALREPDSGYTLVVVVLVGP</sequence>